<feature type="transmembrane region" description="Helical" evidence="6">
    <location>
        <begin position="203"/>
        <end position="224"/>
    </location>
</feature>
<keyword evidence="3 6" id="KW-1133">Transmembrane helix</keyword>
<dbReference type="GO" id="GO:0022857">
    <property type="term" value="F:transmembrane transporter activity"/>
    <property type="evidence" value="ECO:0007669"/>
    <property type="project" value="InterPro"/>
</dbReference>
<evidence type="ECO:0000256" key="3">
    <source>
        <dbReference type="ARBA" id="ARBA00022989"/>
    </source>
</evidence>
<dbReference type="Pfam" id="PF07690">
    <property type="entry name" value="MFS_1"/>
    <property type="match status" value="1"/>
</dbReference>
<feature type="transmembrane region" description="Helical" evidence="6">
    <location>
        <begin position="372"/>
        <end position="389"/>
    </location>
</feature>
<comment type="subcellular location">
    <subcellularLocation>
        <location evidence="1">Membrane</location>
        <topology evidence="1">Multi-pass membrane protein</topology>
    </subcellularLocation>
</comment>
<dbReference type="OrthoDB" id="2985014at2759"/>
<evidence type="ECO:0000256" key="6">
    <source>
        <dbReference type="SAM" id="Phobius"/>
    </source>
</evidence>
<dbReference type="InterPro" id="IPR020846">
    <property type="entry name" value="MFS_dom"/>
</dbReference>
<dbReference type="InterPro" id="IPR036259">
    <property type="entry name" value="MFS_trans_sf"/>
</dbReference>
<feature type="transmembrane region" description="Helical" evidence="6">
    <location>
        <begin position="230"/>
        <end position="250"/>
    </location>
</feature>
<feature type="transmembrane region" description="Helical" evidence="6">
    <location>
        <begin position="144"/>
        <end position="161"/>
    </location>
</feature>
<dbReference type="GO" id="GO:0016020">
    <property type="term" value="C:membrane"/>
    <property type="evidence" value="ECO:0007669"/>
    <property type="project" value="UniProtKB-SubCell"/>
</dbReference>
<feature type="transmembrane region" description="Helical" evidence="6">
    <location>
        <begin position="464"/>
        <end position="485"/>
    </location>
</feature>
<keyword evidence="2 6" id="KW-0812">Transmembrane</keyword>
<feature type="domain" description="Major facilitator superfamily (MFS) profile" evidence="7">
    <location>
        <begin position="77"/>
        <end position="529"/>
    </location>
</feature>
<dbReference type="SUPFAM" id="SSF103473">
    <property type="entry name" value="MFS general substrate transporter"/>
    <property type="match status" value="1"/>
</dbReference>
<feature type="transmembrane region" description="Helical" evidence="6">
    <location>
        <begin position="76"/>
        <end position="100"/>
    </location>
</feature>
<dbReference type="InterPro" id="IPR011701">
    <property type="entry name" value="MFS"/>
</dbReference>
<evidence type="ECO:0000256" key="1">
    <source>
        <dbReference type="ARBA" id="ARBA00004141"/>
    </source>
</evidence>
<dbReference type="Gene3D" id="1.20.1250.20">
    <property type="entry name" value="MFS general substrate transporter like domains"/>
    <property type="match status" value="2"/>
</dbReference>
<feature type="compositionally biased region" description="Polar residues" evidence="5">
    <location>
        <begin position="699"/>
        <end position="708"/>
    </location>
</feature>
<evidence type="ECO:0000256" key="5">
    <source>
        <dbReference type="SAM" id="MobiDB-lite"/>
    </source>
</evidence>
<gene>
    <name evidence="8" type="ORF">NA56DRAFT_484300</name>
</gene>
<feature type="transmembrane region" description="Helical" evidence="6">
    <location>
        <begin position="426"/>
        <end position="452"/>
    </location>
</feature>
<feature type="transmembrane region" description="Helical" evidence="6">
    <location>
        <begin position="338"/>
        <end position="360"/>
    </location>
</feature>
<feature type="transmembrane region" description="Helical" evidence="6">
    <location>
        <begin position="401"/>
        <end position="420"/>
    </location>
</feature>
<feature type="transmembrane region" description="Helical" evidence="6">
    <location>
        <begin position="293"/>
        <end position="317"/>
    </location>
</feature>
<feature type="transmembrane region" description="Helical" evidence="6">
    <location>
        <begin position="167"/>
        <end position="191"/>
    </location>
</feature>
<evidence type="ECO:0000313" key="9">
    <source>
        <dbReference type="Proteomes" id="UP000235672"/>
    </source>
</evidence>
<protein>
    <submittedName>
        <fullName evidence="8">MFS general substrate transporter</fullName>
    </submittedName>
</protein>
<organism evidence="8 9">
    <name type="scientific">Hyaloscypha hepaticicola</name>
    <dbReference type="NCBI Taxonomy" id="2082293"/>
    <lineage>
        <taxon>Eukaryota</taxon>
        <taxon>Fungi</taxon>
        <taxon>Dikarya</taxon>
        <taxon>Ascomycota</taxon>
        <taxon>Pezizomycotina</taxon>
        <taxon>Leotiomycetes</taxon>
        <taxon>Helotiales</taxon>
        <taxon>Hyaloscyphaceae</taxon>
        <taxon>Hyaloscypha</taxon>
    </lineage>
</organism>
<reference evidence="8 9" key="1">
    <citation type="submission" date="2016-05" db="EMBL/GenBank/DDBJ databases">
        <title>A degradative enzymes factory behind the ericoid mycorrhizal symbiosis.</title>
        <authorList>
            <consortium name="DOE Joint Genome Institute"/>
            <person name="Martino E."/>
            <person name="Morin E."/>
            <person name="Grelet G."/>
            <person name="Kuo A."/>
            <person name="Kohler A."/>
            <person name="Daghino S."/>
            <person name="Barry K."/>
            <person name="Choi C."/>
            <person name="Cichocki N."/>
            <person name="Clum A."/>
            <person name="Copeland A."/>
            <person name="Hainaut M."/>
            <person name="Haridas S."/>
            <person name="Labutti K."/>
            <person name="Lindquist E."/>
            <person name="Lipzen A."/>
            <person name="Khouja H.-R."/>
            <person name="Murat C."/>
            <person name="Ohm R."/>
            <person name="Olson A."/>
            <person name="Spatafora J."/>
            <person name="Veneault-Fourrey C."/>
            <person name="Henrissat B."/>
            <person name="Grigoriev I."/>
            <person name="Martin F."/>
            <person name="Perotto S."/>
        </authorList>
    </citation>
    <scope>NUCLEOTIDE SEQUENCE [LARGE SCALE GENOMIC DNA]</scope>
    <source>
        <strain evidence="8 9">UAMH 7357</strain>
    </source>
</reference>
<sequence length="811" mass="89136">MAFSNIAGAPKGIQYWMTTSTFSRQTSYSLPSSSRSSSVCPTYPAFDIEVEMAQSLITSDPNARPEHFRNLFEECLFVFMVMMATASTTFLQGVIVINTATIGRDLNMTPAQITWISAAIGLASGAFMLFFGKTADLFSCKLQLLAGLAFLSITSLGTAFVPTPIGLNVLCGFLGLGTAVISPPAIGTLFATYPEGRRRNMATGALGCGNPIGFILGSVSSGIATKYSSWRASFVVIAIFFAMLAVSSFWTMPSTPRSSSLRSESRHFDYLGTVLTVVGFALVSAGLTEGPALGWNSLQVVIMLLFGVFCFVAFAVWEDYYPFPLLNPMMWKNRTYTLCILCVFFGYMSFITNLFWISLYMQEVQHLSGLQIAVRLLPQALAGFIWSYVGQALVSKIPGKLIMGVGGFAYLVGATLQIFVRQDTSYWLLLFPALCITVVGADFQFIVSNLYISKQMPTQSSLAAGVLQTAMRVSISIGLPISSAAYGSVAQTPTGKANVDWPFEHAYLCSILFAATSLLFIPFMVIERQGTKSPLPPRTDKPMLEEDCPRSAAEYSDRASMEPQHHFITPKSSQTSLWSSATVGSVDSFFPRWSWEPEITWPDDRYQHRSSNVVYEVCVKCLEERVVVVQPNPGDAGHRPQTLDPNPFRRIEENSYSDLNGQVIDGRLNRIEAVSINRAPETGSSDSSETLANARPPSRVQSRSLSSTDAHHTKIVRYGITNSNFSSTETLRPQMNDPMFHRMPPRRGTGTGSLKFYPAIHSFPAPPQRSRTMPVQNDDVTMSGARVDQESDMNEMRKLGYKVSGVIKGWV</sequence>
<dbReference type="Proteomes" id="UP000235672">
    <property type="component" value="Unassembled WGS sequence"/>
</dbReference>
<evidence type="ECO:0000256" key="2">
    <source>
        <dbReference type="ARBA" id="ARBA00022692"/>
    </source>
</evidence>
<keyword evidence="9" id="KW-1185">Reference proteome</keyword>
<evidence type="ECO:0000259" key="7">
    <source>
        <dbReference type="PROSITE" id="PS50850"/>
    </source>
</evidence>
<keyword evidence="4 6" id="KW-0472">Membrane</keyword>
<feature type="transmembrane region" description="Helical" evidence="6">
    <location>
        <begin position="270"/>
        <end position="287"/>
    </location>
</feature>
<dbReference type="EMBL" id="KZ613550">
    <property type="protein sequence ID" value="PMD12409.1"/>
    <property type="molecule type" value="Genomic_DNA"/>
</dbReference>
<dbReference type="PANTHER" id="PTHR42718">
    <property type="entry name" value="MAJOR FACILITATOR SUPERFAMILY MULTIDRUG TRANSPORTER MFSC"/>
    <property type="match status" value="1"/>
</dbReference>
<feature type="region of interest" description="Disordered" evidence="5">
    <location>
        <begin position="678"/>
        <end position="711"/>
    </location>
</feature>
<feature type="compositionally biased region" description="Polar residues" evidence="5">
    <location>
        <begin position="682"/>
        <end position="691"/>
    </location>
</feature>
<dbReference type="PANTHER" id="PTHR42718:SF23">
    <property type="entry name" value="MAJOR FACILITATOR SUPERFAMILY (MFS) PROFILE DOMAIN-CONTAINING PROTEIN"/>
    <property type="match status" value="1"/>
</dbReference>
<evidence type="ECO:0000256" key="4">
    <source>
        <dbReference type="ARBA" id="ARBA00023136"/>
    </source>
</evidence>
<dbReference type="PROSITE" id="PS50850">
    <property type="entry name" value="MFS"/>
    <property type="match status" value="1"/>
</dbReference>
<evidence type="ECO:0000313" key="8">
    <source>
        <dbReference type="EMBL" id="PMD12409.1"/>
    </source>
</evidence>
<feature type="transmembrane region" description="Helical" evidence="6">
    <location>
        <begin position="112"/>
        <end position="132"/>
    </location>
</feature>
<proteinExistence type="predicted"/>
<accession>A0A2J6PEI9</accession>
<name>A0A2J6PEI9_9HELO</name>
<dbReference type="AlphaFoldDB" id="A0A2J6PEI9"/>
<feature type="transmembrane region" description="Helical" evidence="6">
    <location>
        <begin position="505"/>
        <end position="526"/>
    </location>
</feature>